<evidence type="ECO:0000256" key="1">
    <source>
        <dbReference type="SAM" id="MobiDB-lite"/>
    </source>
</evidence>
<reference evidence="2" key="1">
    <citation type="journal article" date="2022" name="Int. J. Mol. Sci.">
        <title>Draft Genome of Tanacetum Coccineum: Genomic Comparison of Closely Related Tanacetum-Family Plants.</title>
        <authorList>
            <person name="Yamashiro T."/>
            <person name="Shiraishi A."/>
            <person name="Nakayama K."/>
            <person name="Satake H."/>
        </authorList>
    </citation>
    <scope>NUCLEOTIDE SEQUENCE</scope>
</reference>
<keyword evidence="2" id="KW-0548">Nucleotidyltransferase</keyword>
<protein>
    <submittedName>
        <fullName evidence="2">RNA-directed DNA polymerase, eukaryota, reverse transcriptase zinc-binding domain protein</fullName>
    </submittedName>
</protein>
<dbReference type="PANTHER" id="PTHR33710:SF64">
    <property type="entry name" value="ENDONUCLEASE_EXONUCLEASE_PHOSPHATASE DOMAIN-CONTAINING PROTEIN"/>
    <property type="match status" value="1"/>
</dbReference>
<dbReference type="InterPro" id="IPR036691">
    <property type="entry name" value="Endo/exonu/phosph_ase_sf"/>
</dbReference>
<keyword evidence="2" id="KW-0808">Transferase</keyword>
<evidence type="ECO:0000313" key="3">
    <source>
        <dbReference type="Proteomes" id="UP001151760"/>
    </source>
</evidence>
<sequence length="315" mass="35676">MINIYGPQETSAKSSLWNRIAEFMHQHNGKFILFGDMNTVRHENERYGSLFSRNEADLLNSFIDSSGLIDLPIGGRYYTRMNKVGTKLSKLDRLLISEGISKDIPDIRVTAIDRMWLDHSPILLHAMKRITVQVALSDIKDIEKKIDDGSASSSNHDKRIKLLQDIDKLDKLVALDLIQKSHIKWDIEGDSMPQDHMPKVLDSTGLSKVIDKVVSKEQSAFIYGRQILDDPLIISEVIQCWRKYLTMSPYRLAFGVLNGAAWIRACLYLLEASILIKGLIIKGKESKNEQKPTRNGKVKTKSESGSQLLKPDQAK</sequence>
<organism evidence="2 3">
    <name type="scientific">Tanacetum coccineum</name>
    <dbReference type="NCBI Taxonomy" id="301880"/>
    <lineage>
        <taxon>Eukaryota</taxon>
        <taxon>Viridiplantae</taxon>
        <taxon>Streptophyta</taxon>
        <taxon>Embryophyta</taxon>
        <taxon>Tracheophyta</taxon>
        <taxon>Spermatophyta</taxon>
        <taxon>Magnoliopsida</taxon>
        <taxon>eudicotyledons</taxon>
        <taxon>Gunneridae</taxon>
        <taxon>Pentapetalae</taxon>
        <taxon>asterids</taxon>
        <taxon>campanulids</taxon>
        <taxon>Asterales</taxon>
        <taxon>Asteraceae</taxon>
        <taxon>Asteroideae</taxon>
        <taxon>Anthemideae</taxon>
        <taxon>Anthemidinae</taxon>
        <taxon>Tanacetum</taxon>
    </lineage>
</organism>
<dbReference type="Proteomes" id="UP001151760">
    <property type="component" value="Unassembled WGS sequence"/>
</dbReference>
<dbReference type="EMBL" id="BQNB010011199">
    <property type="protein sequence ID" value="GJS87453.1"/>
    <property type="molecule type" value="Genomic_DNA"/>
</dbReference>
<evidence type="ECO:0000313" key="2">
    <source>
        <dbReference type="EMBL" id="GJS87453.1"/>
    </source>
</evidence>
<proteinExistence type="predicted"/>
<accession>A0ABQ4ZEV2</accession>
<dbReference type="PANTHER" id="PTHR33710">
    <property type="entry name" value="BNAC02G09200D PROTEIN"/>
    <property type="match status" value="1"/>
</dbReference>
<keyword evidence="3" id="KW-1185">Reference proteome</keyword>
<dbReference type="Gene3D" id="3.60.10.10">
    <property type="entry name" value="Endonuclease/exonuclease/phosphatase"/>
    <property type="match status" value="1"/>
</dbReference>
<name>A0ABQ4ZEV2_9ASTR</name>
<reference evidence="2" key="2">
    <citation type="submission" date="2022-01" db="EMBL/GenBank/DDBJ databases">
        <authorList>
            <person name="Yamashiro T."/>
            <person name="Shiraishi A."/>
            <person name="Satake H."/>
            <person name="Nakayama K."/>
        </authorList>
    </citation>
    <scope>NUCLEOTIDE SEQUENCE</scope>
</reference>
<dbReference type="GO" id="GO:0003964">
    <property type="term" value="F:RNA-directed DNA polymerase activity"/>
    <property type="evidence" value="ECO:0007669"/>
    <property type="project" value="UniProtKB-KW"/>
</dbReference>
<dbReference type="SUPFAM" id="SSF56219">
    <property type="entry name" value="DNase I-like"/>
    <property type="match status" value="1"/>
</dbReference>
<gene>
    <name evidence="2" type="ORF">Tco_0770089</name>
</gene>
<comment type="caution">
    <text evidence="2">The sequence shown here is derived from an EMBL/GenBank/DDBJ whole genome shotgun (WGS) entry which is preliminary data.</text>
</comment>
<keyword evidence="2" id="KW-0695">RNA-directed DNA polymerase</keyword>
<feature type="region of interest" description="Disordered" evidence="1">
    <location>
        <begin position="286"/>
        <end position="315"/>
    </location>
</feature>